<gene>
    <name evidence="1" type="ORF">EVAR_93516_1</name>
</gene>
<protein>
    <recommendedName>
        <fullName evidence="3">Reverse transcriptase domain-containing protein</fullName>
    </recommendedName>
</protein>
<dbReference type="OrthoDB" id="10065625at2759"/>
<proteinExistence type="predicted"/>
<reference evidence="1 2" key="1">
    <citation type="journal article" date="2019" name="Commun. Biol.">
        <title>The bagworm genome reveals a unique fibroin gene that provides high tensile strength.</title>
        <authorList>
            <person name="Kono N."/>
            <person name="Nakamura H."/>
            <person name="Ohtoshi R."/>
            <person name="Tomita M."/>
            <person name="Numata K."/>
            <person name="Arakawa K."/>
        </authorList>
    </citation>
    <scope>NUCLEOTIDE SEQUENCE [LARGE SCALE GENOMIC DNA]</scope>
</reference>
<evidence type="ECO:0000313" key="1">
    <source>
        <dbReference type="EMBL" id="GBP14647.1"/>
    </source>
</evidence>
<dbReference type="AlphaFoldDB" id="A0A4C1TMH4"/>
<evidence type="ECO:0000313" key="2">
    <source>
        <dbReference type="Proteomes" id="UP000299102"/>
    </source>
</evidence>
<sequence length="137" mass="15420">MTSFMLTVSRKRYEHTHSTRRLIRAGVPQGFTLSSLLYFAYTNDYRVRQQASFSHYSRTIPRFITMLGIRNPLSSTSRGPLMSWVDGSVPGGSRRTDRQTIGSPGAALSPAGWLTSGHGPFSCSTTRRPEYDSIRWN</sequence>
<name>A0A4C1TMH4_EUMVA</name>
<comment type="caution">
    <text evidence="1">The sequence shown here is derived from an EMBL/GenBank/DDBJ whole genome shotgun (WGS) entry which is preliminary data.</text>
</comment>
<dbReference type="Proteomes" id="UP000299102">
    <property type="component" value="Unassembled WGS sequence"/>
</dbReference>
<keyword evidence="2" id="KW-1185">Reference proteome</keyword>
<accession>A0A4C1TMH4</accession>
<dbReference type="EMBL" id="BGZK01000065">
    <property type="protein sequence ID" value="GBP14647.1"/>
    <property type="molecule type" value="Genomic_DNA"/>
</dbReference>
<organism evidence="1 2">
    <name type="scientific">Eumeta variegata</name>
    <name type="common">Bagworm moth</name>
    <name type="synonym">Eumeta japonica</name>
    <dbReference type="NCBI Taxonomy" id="151549"/>
    <lineage>
        <taxon>Eukaryota</taxon>
        <taxon>Metazoa</taxon>
        <taxon>Ecdysozoa</taxon>
        <taxon>Arthropoda</taxon>
        <taxon>Hexapoda</taxon>
        <taxon>Insecta</taxon>
        <taxon>Pterygota</taxon>
        <taxon>Neoptera</taxon>
        <taxon>Endopterygota</taxon>
        <taxon>Lepidoptera</taxon>
        <taxon>Glossata</taxon>
        <taxon>Ditrysia</taxon>
        <taxon>Tineoidea</taxon>
        <taxon>Psychidae</taxon>
        <taxon>Oiketicinae</taxon>
        <taxon>Eumeta</taxon>
    </lineage>
</organism>
<evidence type="ECO:0008006" key="3">
    <source>
        <dbReference type="Google" id="ProtNLM"/>
    </source>
</evidence>